<dbReference type="Proteomes" id="UP000638981">
    <property type="component" value="Unassembled WGS sequence"/>
</dbReference>
<keyword evidence="1" id="KW-0472">Membrane</keyword>
<accession>A0A918TF34</accession>
<gene>
    <name evidence="2" type="ORF">GCM10007315_02670</name>
</gene>
<feature type="transmembrane region" description="Helical" evidence="1">
    <location>
        <begin position="32"/>
        <end position="52"/>
    </location>
</feature>
<protein>
    <submittedName>
        <fullName evidence="2">Uncharacterized protein</fullName>
    </submittedName>
</protein>
<dbReference type="AlphaFoldDB" id="A0A918TF34"/>
<keyword evidence="1" id="KW-0812">Transmembrane</keyword>
<reference evidence="2" key="1">
    <citation type="journal article" date="2014" name="Int. J. Syst. Evol. Microbiol.">
        <title>Complete genome sequence of Corynebacterium casei LMG S-19264T (=DSM 44701T), isolated from a smear-ripened cheese.</title>
        <authorList>
            <consortium name="US DOE Joint Genome Institute (JGI-PGF)"/>
            <person name="Walter F."/>
            <person name="Albersmeier A."/>
            <person name="Kalinowski J."/>
            <person name="Ruckert C."/>
        </authorList>
    </citation>
    <scope>NUCLEOTIDE SEQUENCE</scope>
    <source>
        <strain evidence="2">KCTC 23310</strain>
    </source>
</reference>
<proteinExistence type="predicted"/>
<comment type="caution">
    <text evidence="2">The sequence shown here is derived from an EMBL/GenBank/DDBJ whole genome shotgun (WGS) entry which is preliminary data.</text>
</comment>
<evidence type="ECO:0000256" key="1">
    <source>
        <dbReference type="SAM" id="Phobius"/>
    </source>
</evidence>
<keyword evidence="1" id="KW-1133">Transmembrane helix</keyword>
<dbReference type="EMBL" id="BMYJ01000001">
    <property type="protein sequence ID" value="GHC44857.1"/>
    <property type="molecule type" value="Genomic_DNA"/>
</dbReference>
<organism evidence="2 3">
    <name type="scientific">Neogemmobacter tilapiae</name>
    <dbReference type="NCBI Taxonomy" id="875041"/>
    <lineage>
        <taxon>Bacteria</taxon>
        <taxon>Pseudomonadati</taxon>
        <taxon>Pseudomonadota</taxon>
        <taxon>Alphaproteobacteria</taxon>
        <taxon>Rhodobacterales</taxon>
        <taxon>Paracoccaceae</taxon>
        <taxon>Neogemmobacter</taxon>
    </lineage>
</organism>
<name>A0A918TF34_9RHOB</name>
<reference evidence="2" key="2">
    <citation type="submission" date="2020-09" db="EMBL/GenBank/DDBJ databases">
        <authorList>
            <person name="Sun Q."/>
            <person name="Kim S."/>
        </authorList>
    </citation>
    <scope>NUCLEOTIDE SEQUENCE</scope>
    <source>
        <strain evidence="2">KCTC 23310</strain>
    </source>
</reference>
<keyword evidence="3" id="KW-1185">Reference proteome</keyword>
<evidence type="ECO:0000313" key="2">
    <source>
        <dbReference type="EMBL" id="GHC44857.1"/>
    </source>
</evidence>
<sequence length="61" mass="7149">MKDWLGGFDFLWDLPKAMLPENLGLVRTALNLVWQIALVGVLAYVAVTQIYYEYFLWVVER</sequence>
<evidence type="ECO:0000313" key="3">
    <source>
        <dbReference type="Proteomes" id="UP000638981"/>
    </source>
</evidence>
<dbReference type="RefSeq" id="WP_189409666.1">
    <property type="nucleotide sequence ID" value="NZ_BMYJ01000001.1"/>
</dbReference>